<protein>
    <recommendedName>
        <fullName evidence="3">Alpha/beta hydrolase</fullName>
    </recommendedName>
</protein>
<name>A0A223S390_9ACTN</name>
<organism evidence="1 2">
    <name type="scientific">Nocardiopsis gilva YIM 90087</name>
    <dbReference type="NCBI Taxonomy" id="1235441"/>
    <lineage>
        <taxon>Bacteria</taxon>
        <taxon>Bacillati</taxon>
        <taxon>Actinomycetota</taxon>
        <taxon>Actinomycetes</taxon>
        <taxon>Streptosporangiales</taxon>
        <taxon>Nocardiopsidaceae</taxon>
        <taxon>Nocardiopsis</taxon>
    </lineage>
</organism>
<reference evidence="1 2" key="1">
    <citation type="submission" date="2017-08" db="EMBL/GenBank/DDBJ databases">
        <title>The complete genome sequence of Nocardiopsis gilva YIM 90087.</title>
        <authorList>
            <person name="Yin M."/>
            <person name="Tang S."/>
        </authorList>
    </citation>
    <scope>NUCLEOTIDE SEQUENCE [LARGE SCALE GENOMIC DNA]</scope>
    <source>
        <strain evidence="1 2">YIM 90087</strain>
    </source>
</reference>
<gene>
    <name evidence="1" type="ORF">CDO52_07160</name>
</gene>
<accession>A0A223S390</accession>
<dbReference type="SUPFAM" id="SSF53474">
    <property type="entry name" value="alpha/beta-Hydrolases"/>
    <property type="match status" value="1"/>
</dbReference>
<dbReference type="AlphaFoldDB" id="A0A223S390"/>
<evidence type="ECO:0008006" key="3">
    <source>
        <dbReference type="Google" id="ProtNLM"/>
    </source>
</evidence>
<evidence type="ECO:0000313" key="1">
    <source>
        <dbReference type="EMBL" id="ASU82594.1"/>
    </source>
</evidence>
<dbReference type="Gene3D" id="3.40.50.1820">
    <property type="entry name" value="alpha/beta hydrolase"/>
    <property type="match status" value="1"/>
</dbReference>
<dbReference type="KEGG" id="ngv:CDO52_07160"/>
<dbReference type="EMBL" id="CP022753">
    <property type="protein sequence ID" value="ASU82594.1"/>
    <property type="molecule type" value="Genomic_DNA"/>
</dbReference>
<keyword evidence="2" id="KW-1185">Reference proteome</keyword>
<dbReference type="Proteomes" id="UP000215005">
    <property type="component" value="Chromosome"/>
</dbReference>
<dbReference type="OrthoDB" id="3210164at2"/>
<proteinExistence type="predicted"/>
<evidence type="ECO:0000313" key="2">
    <source>
        <dbReference type="Proteomes" id="UP000215005"/>
    </source>
</evidence>
<sequence>MRDAATRIVVGIGEDSTGQLCDRTSRALAAALGSAPVFFPGGHVGFTEQPDTFAARLREFLHRD</sequence>
<dbReference type="RefSeq" id="WP_026126045.1">
    <property type="nucleotide sequence ID" value="NZ_ANBG01000289.1"/>
</dbReference>
<dbReference type="InterPro" id="IPR029058">
    <property type="entry name" value="AB_hydrolase_fold"/>
</dbReference>